<dbReference type="AlphaFoldDB" id="A0AAV9ATC9"/>
<organism evidence="2 3">
    <name type="scientific">Acorus gramineus</name>
    <name type="common">Dwarf sweet flag</name>
    <dbReference type="NCBI Taxonomy" id="55184"/>
    <lineage>
        <taxon>Eukaryota</taxon>
        <taxon>Viridiplantae</taxon>
        <taxon>Streptophyta</taxon>
        <taxon>Embryophyta</taxon>
        <taxon>Tracheophyta</taxon>
        <taxon>Spermatophyta</taxon>
        <taxon>Magnoliopsida</taxon>
        <taxon>Liliopsida</taxon>
        <taxon>Acoraceae</taxon>
        <taxon>Acorus</taxon>
    </lineage>
</organism>
<evidence type="ECO:0000259" key="1">
    <source>
        <dbReference type="PROSITE" id="PS50011"/>
    </source>
</evidence>
<reference evidence="2" key="2">
    <citation type="submission" date="2023-06" db="EMBL/GenBank/DDBJ databases">
        <authorList>
            <person name="Ma L."/>
            <person name="Liu K.-W."/>
            <person name="Li Z."/>
            <person name="Hsiao Y.-Y."/>
            <person name="Qi Y."/>
            <person name="Fu T."/>
            <person name="Tang G."/>
            <person name="Zhang D."/>
            <person name="Sun W.-H."/>
            <person name="Liu D.-K."/>
            <person name="Li Y."/>
            <person name="Chen G.-Z."/>
            <person name="Liu X.-D."/>
            <person name="Liao X.-Y."/>
            <person name="Jiang Y.-T."/>
            <person name="Yu X."/>
            <person name="Hao Y."/>
            <person name="Huang J."/>
            <person name="Zhao X.-W."/>
            <person name="Ke S."/>
            <person name="Chen Y.-Y."/>
            <person name="Wu W.-L."/>
            <person name="Hsu J.-L."/>
            <person name="Lin Y.-F."/>
            <person name="Huang M.-D."/>
            <person name="Li C.-Y."/>
            <person name="Huang L."/>
            <person name="Wang Z.-W."/>
            <person name="Zhao X."/>
            <person name="Zhong W.-Y."/>
            <person name="Peng D.-H."/>
            <person name="Ahmad S."/>
            <person name="Lan S."/>
            <person name="Zhang J.-S."/>
            <person name="Tsai W.-C."/>
            <person name="Van De Peer Y."/>
            <person name="Liu Z.-J."/>
        </authorList>
    </citation>
    <scope>NUCLEOTIDE SEQUENCE</scope>
    <source>
        <strain evidence="2">SCP</strain>
        <tissue evidence="2">Leaves</tissue>
    </source>
</reference>
<comment type="caution">
    <text evidence="2">The sequence shown here is derived from an EMBL/GenBank/DDBJ whole genome shotgun (WGS) entry which is preliminary data.</text>
</comment>
<dbReference type="InterPro" id="IPR000719">
    <property type="entry name" value="Prot_kinase_dom"/>
</dbReference>
<dbReference type="Gene3D" id="1.10.510.10">
    <property type="entry name" value="Transferase(Phosphotransferase) domain 1"/>
    <property type="match status" value="1"/>
</dbReference>
<dbReference type="Proteomes" id="UP001179952">
    <property type="component" value="Unassembled WGS sequence"/>
</dbReference>
<name>A0AAV9ATC9_ACOGR</name>
<dbReference type="SUPFAM" id="SSF56112">
    <property type="entry name" value="Protein kinase-like (PK-like)"/>
    <property type="match status" value="1"/>
</dbReference>
<gene>
    <name evidence="2" type="ORF">QJS04_geneDACA009120</name>
</gene>
<dbReference type="GO" id="GO:0005524">
    <property type="term" value="F:ATP binding"/>
    <property type="evidence" value="ECO:0007669"/>
    <property type="project" value="InterPro"/>
</dbReference>
<sequence>MGVSQGLAYLHGRTSPTVLLDVSSKNVFLKSKREAVVGDVEICKVIHASEQGTGSLSTVAGSVGYIPPGELLADLYICLCFCCSGGFF</sequence>
<protein>
    <submittedName>
        <fullName evidence="2">Leucine-rich repeat receptor-like tyrosine-protein kinase</fullName>
    </submittedName>
</protein>
<reference evidence="2" key="1">
    <citation type="journal article" date="2023" name="Nat. Commun.">
        <title>Diploid and tetraploid genomes of Acorus and the evolution of monocots.</title>
        <authorList>
            <person name="Ma L."/>
            <person name="Liu K.W."/>
            <person name="Li Z."/>
            <person name="Hsiao Y.Y."/>
            <person name="Qi Y."/>
            <person name="Fu T."/>
            <person name="Tang G.D."/>
            <person name="Zhang D."/>
            <person name="Sun W.H."/>
            <person name="Liu D.K."/>
            <person name="Li Y."/>
            <person name="Chen G.Z."/>
            <person name="Liu X.D."/>
            <person name="Liao X.Y."/>
            <person name="Jiang Y.T."/>
            <person name="Yu X."/>
            <person name="Hao Y."/>
            <person name="Huang J."/>
            <person name="Zhao X.W."/>
            <person name="Ke S."/>
            <person name="Chen Y.Y."/>
            <person name="Wu W.L."/>
            <person name="Hsu J.L."/>
            <person name="Lin Y.F."/>
            <person name="Huang M.D."/>
            <person name="Li C.Y."/>
            <person name="Huang L."/>
            <person name="Wang Z.W."/>
            <person name="Zhao X."/>
            <person name="Zhong W.Y."/>
            <person name="Peng D.H."/>
            <person name="Ahmad S."/>
            <person name="Lan S."/>
            <person name="Zhang J.S."/>
            <person name="Tsai W.C."/>
            <person name="Van de Peer Y."/>
            <person name="Liu Z.J."/>
        </authorList>
    </citation>
    <scope>NUCLEOTIDE SEQUENCE</scope>
    <source>
        <strain evidence="2">SCP</strain>
    </source>
</reference>
<proteinExistence type="predicted"/>
<keyword evidence="2" id="KW-0418">Kinase</keyword>
<evidence type="ECO:0000313" key="3">
    <source>
        <dbReference type="Proteomes" id="UP001179952"/>
    </source>
</evidence>
<keyword evidence="2" id="KW-0808">Transferase</keyword>
<dbReference type="InterPro" id="IPR011009">
    <property type="entry name" value="Kinase-like_dom_sf"/>
</dbReference>
<accession>A0AAV9ATC9</accession>
<dbReference type="PROSITE" id="PS50011">
    <property type="entry name" value="PROTEIN_KINASE_DOM"/>
    <property type="match status" value="1"/>
</dbReference>
<dbReference type="GO" id="GO:0004672">
    <property type="term" value="F:protein kinase activity"/>
    <property type="evidence" value="ECO:0007669"/>
    <property type="project" value="InterPro"/>
</dbReference>
<keyword evidence="2" id="KW-0675">Receptor</keyword>
<dbReference type="EMBL" id="JAUJYN010000007">
    <property type="protein sequence ID" value="KAK1267408.1"/>
    <property type="molecule type" value="Genomic_DNA"/>
</dbReference>
<feature type="domain" description="Protein kinase" evidence="1">
    <location>
        <begin position="1"/>
        <end position="88"/>
    </location>
</feature>
<keyword evidence="3" id="KW-1185">Reference proteome</keyword>
<evidence type="ECO:0000313" key="2">
    <source>
        <dbReference type="EMBL" id="KAK1267408.1"/>
    </source>
</evidence>